<dbReference type="Proteomes" id="UP001151295">
    <property type="component" value="Unassembled WGS sequence"/>
</dbReference>
<comment type="caution">
    <text evidence="5">The sequence shown here is derived from an EMBL/GenBank/DDBJ whole genome shotgun (WGS) entry which is preliminary data.</text>
</comment>
<proteinExistence type="predicted"/>
<evidence type="ECO:0000256" key="1">
    <source>
        <dbReference type="ARBA" id="ARBA00022729"/>
    </source>
</evidence>
<dbReference type="PANTHER" id="PTHR31836">
    <property type="match status" value="1"/>
</dbReference>
<protein>
    <recommendedName>
        <fullName evidence="4">RlpA-like protein double-psi beta-barrel domain-containing protein</fullName>
    </recommendedName>
</protein>
<evidence type="ECO:0000313" key="5">
    <source>
        <dbReference type="EMBL" id="KAJ1991382.1"/>
    </source>
</evidence>
<dbReference type="Gene3D" id="2.40.40.10">
    <property type="entry name" value="RlpA-like domain"/>
    <property type="match status" value="2"/>
</dbReference>
<dbReference type="PANTHER" id="PTHR31836:SF28">
    <property type="entry name" value="SRCR DOMAIN-CONTAINING PROTEIN-RELATED"/>
    <property type="match status" value="1"/>
</dbReference>
<dbReference type="SUPFAM" id="SSF50685">
    <property type="entry name" value="Barwin-like endoglucanases"/>
    <property type="match status" value="1"/>
</dbReference>
<feature type="compositionally biased region" description="Low complexity" evidence="2">
    <location>
        <begin position="147"/>
        <end position="166"/>
    </location>
</feature>
<evidence type="ECO:0000313" key="6">
    <source>
        <dbReference type="Proteomes" id="UP001151295"/>
    </source>
</evidence>
<dbReference type="CDD" id="cd22191">
    <property type="entry name" value="DPBB_RlpA_EXP_N-like"/>
    <property type="match status" value="1"/>
</dbReference>
<feature type="signal peptide" evidence="3">
    <location>
        <begin position="1"/>
        <end position="20"/>
    </location>
</feature>
<dbReference type="InterPro" id="IPR051477">
    <property type="entry name" value="Expansin_CellWall"/>
</dbReference>
<name>A0ABQ8PKZ1_9FUNG</name>
<gene>
    <name evidence="5" type="ORF">EDC05_003452</name>
</gene>
<feature type="region of interest" description="Disordered" evidence="2">
    <location>
        <begin position="20"/>
        <end position="39"/>
    </location>
</feature>
<organism evidence="5 6">
    <name type="scientific">Coemansia umbellata</name>
    <dbReference type="NCBI Taxonomy" id="1424467"/>
    <lineage>
        <taxon>Eukaryota</taxon>
        <taxon>Fungi</taxon>
        <taxon>Fungi incertae sedis</taxon>
        <taxon>Zoopagomycota</taxon>
        <taxon>Kickxellomycotina</taxon>
        <taxon>Kickxellomycetes</taxon>
        <taxon>Kickxellales</taxon>
        <taxon>Kickxellaceae</taxon>
        <taxon>Coemansia</taxon>
    </lineage>
</organism>
<feature type="compositionally biased region" description="Low complexity" evidence="2">
    <location>
        <begin position="20"/>
        <end position="30"/>
    </location>
</feature>
<accession>A0ABQ8PKZ1</accession>
<reference evidence="5" key="1">
    <citation type="submission" date="2022-07" db="EMBL/GenBank/DDBJ databases">
        <title>Phylogenomic reconstructions and comparative analyses of Kickxellomycotina fungi.</title>
        <authorList>
            <person name="Reynolds N.K."/>
            <person name="Stajich J.E."/>
            <person name="Barry K."/>
            <person name="Grigoriev I.V."/>
            <person name="Crous P."/>
            <person name="Smith M.E."/>
        </authorList>
    </citation>
    <scope>NUCLEOTIDE SEQUENCE</scope>
    <source>
        <strain evidence="5">BCRC 34882</strain>
    </source>
</reference>
<dbReference type="InterPro" id="IPR036908">
    <property type="entry name" value="RlpA-like_sf"/>
</dbReference>
<feature type="domain" description="RlpA-like protein double-psi beta-barrel" evidence="4">
    <location>
        <begin position="174"/>
        <end position="254"/>
    </location>
</feature>
<keyword evidence="6" id="KW-1185">Reference proteome</keyword>
<evidence type="ECO:0000256" key="2">
    <source>
        <dbReference type="SAM" id="MobiDB-lite"/>
    </source>
</evidence>
<dbReference type="EMBL" id="JANBQD010000038">
    <property type="protein sequence ID" value="KAJ1991382.1"/>
    <property type="molecule type" value="Genomic_DNA"/>
</dbReference>
<feature type="region of interest" description="Disordered" evidence="2">
    <location>
        <begin position="144"/>
        <end position="168"/>
    </location>
</feature>
<keyword evidence="1 3" id="KW-0732">Signal</keyword>
<evidence type="ECO:0000256" key="3">
    <source>
        <dbReference type="SAM" id="SignalP"/>
    </source>
</evidence>
<evidence type="ECO:0000259" key="4">
    <source>
        <dbReference type="Pfam" id="PF03330"/>
    </source>
</evidence>
<feature type="chain" id="PRO_5046733359" description="RlpA-like protein double-psi beta-barrel domain-containing protein" evidence="3">
    <location>
        <begin position="21"/>
        <end position="272"/>
    </location>
</feature>
<dbReference type="Pfam" id="PF03330">
    <property type="entry name" value="DPBB_1"/>
    <property type="match status" value="1"/>
</dbReference>
<sequence>MVQLSLLLAAVGTAIMSVQSAPAPQSPSTTFASQTPKETPTSFNGDVILYDATASQCTVNIGSMYPASLNGALFGQWTENPQPDMCNKCINVQGPAANITAHIVGICEGCSSVELPQEAIAKLTNVISDTFIYDADNQANEFKLDAPTSSNTQPTDSSTSDSSPTNINGGQEFTGNLTYYDVGGDACGTSSTNEDMVAALNAPQYKADKDGMSTYCGVCATILGDKAQVVVKIVDECPECPYGSLDLSPAAFKATTNADGEAFKIRWYFTKC</sequence>
<dbReference type="InterPro" id="IPR009009">
    <property type="entry name" value="RlpA-like_DPBB"/>
</dbReference>